<reference evidence="8 9" key="2">
    <citation type="journal article" date="2014" name="J. Gen. Appl. Microbiol.">
        <title>The early diverging ascomycetous budding yeast Saitoella complicata has three histone deacetylases belonging to the Clr6, Hos2, and Rpd3 lineages.</title>
        <authorList>
            <person name="Nishida H."/>
            <person name="Matsumoto T."/>
            <person name="Kondo S."/>
            <person name="Hamamoto M."/>
            <person name="Yoshikawa H."/>
        </authorList>
    </citation>
    <scope>NUCLEOTIDE SEQUENCE [LARGE SCALE GENOMIC DNA]</scope>
    <source>
        <strain evidence="8 9">NRRL Y-17804</strain>
    </source>
</reference>
<evidence type="ECO:0000256" key="1">
    <source>
        <dbReference type="ARBA" id="ARBA00004123"/>
    </source>
</evidence>
<feature type="region of interest" description="Disordered" evidence="6">
    <location>
        <begin position="152"/>
        <end position="200"/>
    </location>
</feature>
<dbReference type="PANTHER" id="PTHR47540:SF2">
    <property type="entry name" value="ZN(II)2CYS6 TRANSCRIPTION FACTOR (EUROFUNG)"/>
    <property type="match status" value="1"/>
</dbReference>
<dbReference type="InterPro" id="IPR001138">
    <property type="entry name" value="Zn2Cys6_DnaBD"/>
</dbReference>
<feature type="domain" description="Zn(2)-C6 fungal-type" evidence="7">
    <location>
        <begin position="11"/>
        <end position="42"/>
    </location>
</feature>
<evidence type="ECO:0000256" key="4">
    <source>
        <dbReference type="ARBA" id="ARBA00023163"/>
    </source>
</evidence>
<evidence type="ECO:0000256" key="6">
    <source>
        <dbReference type="SAM" id="MobiDB-lite"/>
    </source>
</evidence>
<dbReference type="Pfam" id="PF00172">
    <property type="entry name" value="Zn_clus"/>
    <property type="match status" value="1"/>
</dbReference>
<evidence type="ECO:0000259" key="7">
    <source>
        <dbReference type="PROSITE" id="PS50048"/>
    </source>
</evidence>
<feature type="region of interest" description="Disordered" evidence="6">
    <location>
        <begin position="44"/>
        <end position="64"/>
    </location>
</feature>
<dbReference type="AlphaFoldDB" id="A0A0E9NCR0"/>
<keyword evidence="4" id="KW-0804">Transcription</keyword>
<sequence>MSEHDAQYRKACEQCRNRKLKCTGERPTCARCAKSSGTECLYLPNAPTGRPSKRARTTTEERSPFTPVVQNDHIEQNGHGHGHGHAYGGGLEGTAGINDADLTQMLDLEFGMGDGMTSEMIRDAEGMAFVMNGMPITNFGIGVGISSSSPWDFGNYSDTIPQPQPQPQPQLQSQQQQQQQHQFYGHGGAGYGHGQIQSPQQQQAVYTPTMESPSMMGSYTPTMTPGFSPSLQQRQLGTPLIPQPLQHMPVPVPVPAPIPIPAPAPVEVQLPAAVAEQEPPKSSCCCSSKKKTTITTSSLPPAASEIKPEPAPLPPPPAPVPKSCPATSIRTICVPDADGCPCGSNTTNLLISLRRIIRNAADEEAKAATPESPEIQSSSKNEGGANSLSIALSIAQSATTQCSCSANCTNCASDPSLPLTSATVLGLALQVYLQAIRVLQSQSQKSVEGLEVMVGGFRVGPRNARRVALYATGLELRGLRGAMDEVIRRGDGNGNGDEEEGEGEGEGEGQGVVGIMVGKMRRQLGRAIETVDRMLREAEEEGA</sequence>
<name>A0A0E9NCR0_SAICN</name>
<dbReference type="Gene3D" id="4.10.240.10">
    <property type="entry name" value="Zn(2)-C6 fungal-type DNA-binding domain"/>
    <property type="match status" value="1"/>
</dbReference>
<feature type="region of interest" description="Disordered" evidence="6">
    <location>
        <begin position="486"/>
        <end position="512"/>
    </location>
</feature>
<dbReference type="GO" id="GO:0045944">
    <property type="term" value="P:positive regulation of transcription by RNA polymerase II"/>
    <property type="evidence" value="ECO:0007669"/>
    <property type="project" value="TreeGrafter"/>
</dbReference>
<feature type="compositionally biased region" description="Acidic residues" evidence="6">
    <location>
        <begin position="496"/>
        <end position="507"/>
    </location>
</feature>
<reference evidence="8 9" key="3">
    <citation type="journal article" date="2015" name="Genome Announc.">
        <title>Draft Genome Sequence of the Archiascomycetous Yeast Saitoella complicata.</title>
        <authorList>
            <person name="Yamauchi K."/>
            <person name="Kondo S."/>
            <person name="Hamamoto M."/>
            <person name="Takahashi Y."/>
            <person name="Ogura Y."/>
            <person name="Hayashi T."/>
            <person name="Nishida H."/>
        </authorList>
    </citation>
    <scope>NUCLEOTIDE SEQUENCE [LARGE SCALE GENOMIC DNA]</scope>
    <source>
        <strain evidence="8 9">NRRL Y-17804</strain>
    </source>
</reference>
<feature type="region of interest" description="Disordered" evidence="6">
    <location>
        <begin position="364"/>
        <end position="383"/>
    </location>
</feature>
<comment type="caution">
    <text evidence="8">The sequence shown here is derived from an EMBL/GenBank/DDBJ whole genome shotgun (WGS) entry which is preliminary data.</text>
</comment>
<protein>
    <recommendedName>
        <fullName evidence="7">Zn(2)-C6 fungal-type domain-containing protein</fullName>
    </recommendedName>
</protein>
<dbReference type="PROSITE" id="PS00463">
    <property type="entry name" value="ZN2_CY6_FUNGAL_1"/>
    <property type="match status" value="1"/>
</dbReference>
<dbReference type="STRING" id="698492.A0A0E9NCR0"/>
<feature type="compositionally biased region" description="Pro residues" evidence="6">
    <location>
        <begin position="309"/>
        <end position="319"/>
    </location>
</feature>
<dbReference type="PANTHER" id="PTHR47540">
    <property type="entry name" value="THIAMINE REPRESSIBLE GENES REGULATORY PROTEIN THI5"/>
    <property type="match status" value="1"/>
</dbReference>
<dbReference type="SUPFAM" id="SSF57701">
    <property type="entry name" value="Zn2/Cys6 DNA-binding domain"/>
    <property type="match status" value="1"/>
</dbReference>
<feature type="region of interest" description="Disordered" evidence="6">
    <location>
        <begin position="294"/>
        <end position="319"/>
    </location>
</feature>
<evidence type="ECO:0000313" key="8">
    <source>
        <dbReference type="EMBL" id="GAO47652.1"/>
    </source>
</evidence>
<dbReference type="GO" id="GO:0043565">
    <property type="term" value="F:sequence-specific DNA binding"/>
    <property type="evidence" value="ECO:0007669"/>
    <property type="project" value="TreeGrafter"/>
</dbReference>
<dbReference type="EMBL" id="BACD03000010">
    <property type="protein sequence ID" value="GAO47652.1"/>
    <property type="molecule type" value="Genomic_DNA"/>
</dbReference>
<keyword evidence="5" id="KW-0539">Nucleus</keyword>
<dbReference type="InterPro" id="IPR036864">
    <property type="entry name" value="Zn2-C6_fun-type_DNA-bd_sf"/>
</dbReference>
<dbReference type="GO" id="GO:0005634">
    <property type="term" value="C:nucleus"/>
    <property type="evidence" value="ECO:0007669"/>
    <property type="project" value="UniProtKB-SubCell"/>
</dbReference>
<feature type="compositionally biased region" description="Low complexity" evidence="6">
    <location>
        <begin position="169"/>
        <end position="184"/>
    </location>
</feature>
<reference evidence="8 9" key="1">
    <citation type="journal article" date="2011" name="J. Gen. Appl. Microbiol.">
        <title>Draft genome sequencing of the enigmatic yeast Saitoella complicata.</title>
        <authorList>
            <person name="Nishida H."/>
            <person name="Hamamoto M."/>
            <person name="Sugiyama J."/>
        </authorList>
    </citation>
    <scope>NUCLEOTIDE SEQUENCE [LARGE SCALE GENOMIC DNA]</scope>
    <source>
        <strain evidence="8 9">NRRL Y-17804</strain>
    </source>
</reference>
<dbReference type="Proteomes" id="UP000033140">
    <property type="component" value="Unassembled WGS sequence"/>
</dbReference>
<keyword evidence="9" id="KW-1185">Reference proteome</keyword>
<evidence type="ECO:0000313" key="9">
    <source>
        <dbReference type="Proteomes" id="UP000033140"/>
    </source>
</evidence>
<evidence type="ECO:0000256" key="5">
    <source>
        <dbReference type="ARBA" id="ARBA00023242"/>
    </source>
</evidence>
<dbReference type="InterPro" id="IPR051711">
    <property type="entry name" value="Stress_Response_Reg"/>
</dbReference>
<comment type="subcellular location">
    <subcellularLocation>
        <location evidence="1">Nucleus</location>
    </subcellularLocation>
</comment>
<keyword evidence="3" id="KW-0238">DNA-binding</keyword>
<evidence type="ECO:0000256" key="2">
    <source>
        <dbReference type="ARBA" id="ARBA00023015"/>
    </source>
</evidence>
<dbReference type="SMART" id="SM00066">
    <property type="entry name" value="GAL4"/>
    <property type="match status" value="1"/>
</dbReference>
<evidence type="ECO:0000256" key="3">
    <source>
        <dbReference type="ARBA" id="ARBA00023125"/>
    </source>
</evidence>
<dbReference type="GO" id="GO:0000981">
    <property type="term" value="F:DNA-binding transcription factor activity, RNA polymerase II-specific"/>
    <property type="evidence" value="ECO:0007669"/>
    <property type="project" value="InterPro"/>
</dbReference>
<dbReference type="CDD" id="cd00067">
    <property type="entry name" value="GAL4"/>
    <property type="match status" value="1"/>
</dbReference>
<keyword evidence="2" id="KW-0805">Transcription regulation</keyword>
<accession>A0A0E9NCR0</accession>
<proteinExistence type="predicted"/>
<gene>
    <name evidence="8" type="ORF">G7K_1851-t1</name>
</gene>
<organism evidence="8 9">
    <name type="scientific">Saitoella complicata (strain BCRC 22490 / CBS 7301 / JCM 7358 / NBRC 10748 / NRRL Y-17804)</name>
    <dbReference type="NCBI Taxonomy" id="698492"/>
    <lineage>
        <taxon>Eukaryota</taxon>
        <taxon>Fungi</taxon>
        <taxon>Dikarya</taxon>
        <taxon>Ascomycota</taxon>
        <taxon>Taphrinomycotina</taxon>
        <taxon>Taphrinomycotina incertae sedis</taxon>
        <taxon>Saitoella</taxon>
    </lineage>
</organism>
<dbReference type="PROSITE" id="PS50048">
    <property type="entry name" value="ZN2_CY6_FUNGAL_2"/>
    <property type="match status" value="1"/>
</dbReference>
<dbReference type="GO" id="GO:0008270">
    <property type="term" value="F:zinc ion binding"/>
    <property type="evidence" value="ECO:0007669"/>
    <property type="project" value="InterPro"/>
</dbReference>